<reference evidence="3 4" key="1">
    <citation type="submission" date="2018-03" db="EMBL/GenBank/DDBJ databases">
        <title>Genomic Encyclopedia of Type Strains, Phase III (KMG-III): the genomes of soil and plant-associated and newly described type strains.</title>
        <authorList>
            <person name="Whitman W."/>
        </authorList>
    </citation>
    <scope>NUCLEOTIDE SEQUENCE [LARGE SCALE GENOMIC DNA]</scope>
    <source>
        <strain evidence="3 4">CGMCC 1.12700</strain>
    </source>
</reference>
<dbReference type="Proteomes" id="UP000240572">
    <property type="component" value="Unassembled WGS sequence"/>
</dbReference>
<feature type="region of interest" description="Disordered" evidence="1">
    <location>
        <begin position="201"/>
        <end position="264"/>
    </location>
</feature>
<dbReference type="AlphaFoldDB" id="A0A2P8D5M5"/>
<feature type="compositionally biased region" description="Basic and acidic residues" evidence="1">
    <location>
        <begin position="239"/>
        <end position="249"/>
    </location>
</feature>
<comment type="caution">
    <text evidence="3">The sequence shown here is derived from an EMBL/GenBank/DDBJ whole genome shotgun (WGS) entry which is preliminary data.</text>
</comment>
<evidence type="ECO:0000313" key="4">
    <source>
        <dbReference type="Proteomes" id="UP000240572"/>
    </source>
</evidence>
<dbReference type="EMBL" id="PYGD01000003">
    <property type="protein sequence ID" value="PSK92523.1"/>
    <property type="molecule type" value="Genomic_DNA"/>
</dbReference>
<gene>
    <name evidence="3" type="ORF">B0I18_103100</name>
</gene>
<name>A0A2P8D5M5_9BACT</name>
<organism evidence="3 4">
    <name type="scientific">Taibaiella chishuiensis</name>
    <dbReference type="NCBI Taxonomy" id="1434707"/>
    <lineage>
        <taxon>Bacteria</taxon>
        <taxon>Pseudomonadati</taxon>
        <taxon>Bacteroidota</taxon>
        <taxon>Chitinophagia</taxon>
        <taxon>Chitinophagales</taxon>
        <taxon>Chitinophagaceae</taxon>
        <taxon>Taibaiella</taxon>
    </lineage>
</organism>
<evidence type="ECO:0000259" key="2">
    <source>
        <dbReference type="Pfam" id="PF14771"/>
    </source>
</evidence>
<dbReference type="Pfam" id="PF14771">
    <property type="entry name" value="DUF4476"/>
    <property type="match status" value="1"/>
</dbReference>
<proteinExistence type="predicted"/>
<protein>
    <submittedName>
        <fullName evidence="3">Uncharacterized protein DUF4476</fullName>
    </submittedName>
</protein>
<feature type="region of interest" description="Disordered" evidence="1">
    <location>
        <begin position="135"/>
        <end position="179"/>
    </location>
</feature>
<sequence>MKYLIGLCLLLVTSFARGNNYSYIYIEGDKQTPFYVKMEGQMLPRLGKNYCIIPNLDAGVMNIEILFQQNSYPAQKFALNIPAAGRRGFVLQKVNDRQFALYDLQQGNYIVSGNKPEEDKLPENNDAAVVVDNTADVKGEPVTAATDPEDLPAFTPAKNKKKTPAAKQAKSEEQQQADSRFISDLELNTGKGQPVAKTVEAVPAFEGQTTPAPAPKKKKKPKREVDPDLPAIRDEEDGQDHRVTADKPKAAPVAEEPAGIPNSDCRTAMSNDEFENFALKILDEDADDDAKIKILTKNKKKNCFSTEQVRILANNLVTQSGRYDVVKMLYPQTSDQANYGKLESLFKTNFLKEKFRAIIGQ</sequence>
<dbReference type="OrthoDB" id="653675at2"/>
<dbReference type="InterPro" id="IPR028011">
    <property type="entry name" value="DUF4476"/>
</dbReference>
<evidence type="ECO:0000256" key="1">
    <source>
        <dbReference type="SAM" id="MobiDB-lite"/>
    </source>
</evidence>
<keyword evidence="4" id="KW-1185">Reference proteome</keyword>
<evidence type="ECO:0000313" key="3">
    <source>
        <dbReference type="EMBL" id="PSK92523.1"/>
    </source>
</evidence>
<dbReference type="RefSeq" id="WP_106522712.1">
    <property type="nucleotide sequence ID" value="NZ_PYGD01000003.1"/>
</dbReference>
<feature type="domain" description="DUF4476" evidence="2">
    <location>
        <begin position="269"/>
        <end position="359"/>
    </location>
</feature>
<accession>A0A2P8D5M5</accession>